<gene>
    <name evidence="2" type="ORF">FH5T_06840</name>
    <name evidence="3" type="ORF">SAMN05444285_10915</name>
</gene>
<proteinExistence type="predicted"/>
<feature type="transmembrane region" description="Helical" evidence="1">
    <location>
        <begin position="56"/>
        <end position="74"/>
    </location>
</feature>
<dbReference type="HOGENOM" id="CLU_1552867_0_0_10"/>
<reference evidence="3 5" key="2">
    <citation type="submission" date="2016-10" db="EMBL/GenBank/DDBJ databases">
        <authorList>
            <person name="de Groot N.N."/>
        </authorList>
    </citation>
    <scope>NUCLEOTIDE SEQUENCE [LARGE SCALE GENOMIC DNA]</scope>
    <source>
        <strain evidence="3 5">DSM 25947</strain>
    </source>
</reference>
<dbReference type="Proteomes" id="UP000181981">
    <property type="component" value="Unassembled WGS sequence"/>
</dbReference>
<protein>
    <submittedName>
        <fullName evidence="3">Uncharacterized protein</fullName>
    </submittedName>
</protein>
<keyword evidence="1" id="KW-0472">Membrane</keyword>
<organism evidence="3 5">
    <name type="scientific">Draconibacterium orientale</name>
    <dbReference type="NCBI Taxonomy" id="1168034"/>
    <lineage>
        <taxon>Bacteria</taxon>
        <taxon>Pseudomonadati</taxon>
        <taxon>Bacteroidota</taxon>
        <taxon>Bacteroidia</taxon>
        <taxon>Marinilabiliales</taxon>
        <taxon>Prolixibacteraceae</taxon>
        <taxon>Draconibacterium</taxon>
    </lineage>
</organism>
<evidence type="ECO:0000313" key="3">
    <source>
        <dbReference type="EMBL" id="SET26303.1"/>
    </source>
</evidence>
<dbReference type="KEGG" id="dori:FH5T_06840"/>
<evidence type="ECO:0000313" key="4">
    <source>
        <dbReference type="Proteomes" id="UP000023772"/>
    </source>
</evidence>
<evidence type="ECO:0000256" key="1">
    <source>
        <dbReference type="SAM" id="Phobius"/>
    </source>
</evidence>
<name>X5DFJ3_9BACT</name>
<keyword evidence="4" id="KW-1185">Reference proteome</keyword>
<dbReference type="EMBL" id="FOHT01000009">
    <property type="protein sequence ID" value="SET26303.1"/>
    <property type="molecule type" value="Genomic_DNA"/>
</dbReference>
<reference evidence="2 4" key="1">
    <citation type="submission" date="2014-03" db="EMBL/GenBank/DDBJ databases">
        <title>Complete genome sequence of a deeply braunched marine Bacteroidia bacterium Draconibacterium orientale type strain FH5T.</title>
        <authorList>
            <person name="Li X."/>
            <person name="Wang X."/>
            <person name="Xie Z."/>
            <person name="Du Z."/>
            <person name="Chen G."/>
        </authorList>
    </citation>
    <scope>NUCLEOTIDE SEQUENCE [LARGE SCALE GENOMIC DNA]</scope>
    <source>
        <strain evidence="2 4">FH5</strain>
    </source>
</reference>
<dbReference type="AlphaFoldDB" id="X5DFJ3"/>
<dbReference type="RefSeq" id="WP_038556941.1">
    <property type="nucleotide sequence ID" value="NZ_FOHT01000009.1"/>
</dbReference>
<accession>X5DFJ3</accession>
<dbReference type="Proteomes" id="UP000023772">
    <property type="component" value="Chromosome"/>
</dbReference>
<keyword evidence="1" id="KW-1133">Transmembrane helix</keyword>
<keyword evidence="1" id="KW-0812">Transmembrane</keyword>
<dbReference type="EMBL" id="CP007451">
    <property type="protein sequence ID" value="AHW61703.1"/>
    <property type="molecule type" value="Genomic_DNA"/>
</dbReference>
<evidence type="ECO:0000313" key="5">
    <source>
        <dbReference type="Proteomes" id="UP000181981"/>
    </source>
</evidence>
<evidence type="ECO:0000313" key="2">
    <source>
        <dbReference type="EMBL" id="AHW61703.1"/>
    </source>
</evidence>
<sequence>MKYNIHNIWKGNAPPIKRQKLRPIKSDEIPIEASGAKGKRQKACSLWLEACSSNTFYFFLSTFSLTLGQLLLNMRDGFTRHAQRDGPRGRAPAIRFAPANGFVTLNQKSSVSLCVYSALSAVKNKNTTERALHTRHNRAIYAPNPTKAFRHYCTGNVRMQEEKVNVEGKRQK</sequence>